<dbReference type="RefSeq" id="YP_009056350.1">
    <property type="nucleotide sequence ID" value="NC_024792.1"/>
</dbReference>
<dbReference type="KEGG" id="vg:20283368"/>
<keyword evidence="3" id="KW-1185">Reference proteome</keyword>
<proteinExistence type="predicted"/>
<evidence type="ECO:0000256" key="1">
    <source>
        <dbReference type="SAM" id="Phobius"/>
    </source>
</evidence>
<sequence length="61" mass="6641">MLSTLLLVVMVVVALSFLLDIIHDLISLGKSKTMGDVVHHWLEAVKGILAISLIIYIGLTL</sequence>
<feature type="transmembrane region" description="Helical" evidence="1">
    <location>
        <begin position="6"/>
        <end position="26"/>
    </location>
</feature>
<dbReference type="OrthoDB" id="39650at10239"/>
<evidence type="ECO:0000313" key="2">
    <source>
        <dbReference type="EMBL" id="AII27982.1"/>
    </source>
</evidence>
<protein>
    <submittedName>
        <fullName evidence="2">Uncharacterized protein</fullName>
    </submittedName>
</protein>
<accession>A0A076G6S0</accession>
<feature type="transmembrane region" description="Helical" evidence="1">
    <location>
        <begin position="38"/>
        <end position="59"/>
    </location>
</feature>
<reference evidence="2 3" key="1">
    <citation type="submission" date="2014-06" db="EMBL/GenBank/DDBJ databases">
        <title>Bioinformatic genomic analysis of Bacillus phage Bobb.</title>
        <authorList>
            <person name="Lewis H.M.N."/>
            <person name="Temple L."/>
            <person name="Barth R.N."/>
            <person name="Bowles K.M."/>
            <person name="Churchin D.I."/>
            <person name="Scott-Croshaw C."/>
            <person name="Glasgow G.H."/>
            <person name="Gloe M.W."/>
            <person name="McGough T.M."/>
            <person name="Nutbrown S.A."/>
            <person name="Romulus S.R."/>
            <person name="Sanders K.A.M."/>
            <person name="Diachok C.R."/>
            <person name="Serigano J.P."/>
            <person name="Shin D."/>
            <person name="Suresh M.H."/>
            <person name="Conner A.R.N."/>
            <person name="Korba R.M."/>
            <person name="Livermore R.J."/>
            <person name="Rohlf M.B."/>
            <person name="Utterback S.D."/>
            <person name="Wilson V.E."/>
        </authorList>
    </citation>
    <scope>NUCLEOTIDE SEQUENCE [LARGE SCALE GENOMIC DNA]</scope>
</reference>
<keyword evidence="1" id="KW-0472">Membrane</keyword>
<dbReference type="Proteomes" id="UP000028664">
    <property type="component" value="Segment"/>
</dbReference>
<evidence type="ECO:0000313" key="3">
    <source>
        <dbReference type="Proteomes" id="UP000028664"/>
    </source>
</evidence>
<dbReference type="EMBL" id="KM051843">
    <property type="protein sequence ID" value="AII27982.1"/>
    <property type="molecule type" value="Genomic_DNA"/>
</dbReference>
<name>A0A076G6S0_9CAUD</name>
<keyword evidence="1" id="KW-1133">Transmembrane helix</keyword>
<dbReference type="GeneID" id="20283368"/>
<organism evidence="2 3">
    <name type="scientific">Bacillus phage Bobb</name>
    <dbReference type="NCBI Taxonomy" id="1527469"/>
    <lineage>
        <taxon>Viruses</taxon>
        <taxon>Duplodnaviria</taxon>
        <taxon>Heunggongvirae</taxon>
        <taxon>Uroviricota</taxon>
        <taxon>Caudoviricetes</taxon>
        <taxon>Herelleviridae</taxon>
        <taxon>Bastillevirinae</taxon>
        <taxon>Agatevirus</taxon>
        <taxon>Agatevirus bobb</taxon>
    </lineage>
</organism>
<keyword evidence="1" id="KW-0812">Transmembrane</keyword>